<feature type="coiled-coil region" evidence="7">
    <location>
        <begin position="285"/>
        <end position="346"/>
    </location>
</feature>
<dbReference type="InterPro" id="IPR025824">
    <property type="entry name" value="OB-fold_nuc-bd_dom"/>
</dbReference>
<gene>
    <name evidence="5" type="primary">xseA</name>
    <name evidence="10" type="ORF">IQ266_17380</name>
</gene>
<dbReference type="InterPro" id="IPR020579">
    <property type="entry name" value="Exonuc_VII_lsu_C"/>
</dbReference>
<reference evidence="10" key="1">
    <citation type="submission" date="2020-10" db="EMBL/GenBank/DDBJ databases">
        <authorList>
            <person name="Castelo-Branco R."/>
            <person name="Eusebio N."/>
            <person name="Adriana R."/>
            <person name="Vieira A."/>
            <person name="Brugerolle De Fraissinette N."/>
            <person name="Rezende De Castro R."/>
            <person name="Schneider M.P."/>
            <person name="Vasconcelos V."/>
            <person name="Leao P.N."/>
        </authorList>
    </citation>
    <scope>NUCLEOTIDE SEQUENCE</scope>
    <source>
        <strain evidence="10">LEGE 11480</strain>
    </source>
</reference>
<dbReference type="GO" id="GO:0006308">
    <property type="term" value="P:DNA catabolic process"/>
    <property type="evidence" value="ECO:0007669"/>
    <property type="project" value="UniProtKB-UniRule"/>
</dbReference>
<dbReference type="Pfam" id="PF02601">
    <property type="entry name" value="Exonuc_VII_L"/>
    <property type="match status" value="1"/>
</dbReference>
<evidence type="ECO:0000313" key="11">
    <source>
        <dbReference type="Proteomes" id="UP000625316"/>
    </source>
</evidence>
<dbReference type="GO" id="GO:0009318">
    <property type="term" value="C:exodeoxyribonuclease VII complex"/>
    <property type="evidence" value="ECO:0007669"/>
    <property type="project" value="UniProtKB-UniRule"/>
</dbReference>
<evidence type="ECO:0000256" key="7">
    <source>
        <dbReference type="SAM" id="Coils"/>
    </source>
</evidence>
<keyword evidence="3 5" id="KW-0378">Hydrolase</keyword>
<dbReference type="GO" id="GO:0003676">
    <property type="term" value="F:nucleic acid binding"/>
    <property type="evidence" value="ECO:0007669"/>
    <property type="project" value="InterPro"/>
</dbReference>
<keyword evidence="4 5" id="KW-0269">Exonuclease</keyword>
<dbReference type="Proteomes" id="UP000625316">
    <property type="component" value="Unassembled WGS sequence"/>
</dbReference>
<feature type="domain" description="OB-fold nucleic acid binding" evidence="9">
    <location>
        <begin position="7"/>
        <end position="100"/>
    </location>
</feature>
<keyword evidence="1 5" id="KW-0963">Cytoplasm</keyword>
<organism evidence="10 11">
    <name type="scientific">Romeriopsis navalis LEGE 11480</name>
    <dbReference type="NCBI Taxonomy" id="2777977"/>
    <lineage>
        <taxon>Bacteria</taxon>
        <taxon>Bacillati</taxon>
        <taxon>Cyanobacteriota</taxon>
        <taxon>Cyanophyceae</taxon>
        <taxon>Leptolyngbyales</taxon>
        <taxon>Leptolyngbyaceae</taxon>
        <taxon>Romeriopsis</taxon>
        <taxon>Romeriopsis navalis</taxon>
    </lineage>
</organism>
<dbReference type="PANTHER" id="PTHR30008:SF0">
    <property type="entry name" value="EXODEOXYRIBONUCLEASE 7 LARGE SUBUNIT"/>
    <property type="match status" value="1"/>
</dbReference>
<evidence type="ECO:0000256" key="4">
    <source>
        <dbReference type="ARBA" id="ARBA00022839"/>
    </source>
</evidence>
<evidence type="ECO:0000256" key="5">
    <source>
        <dbReference type="HAMAP-Rule" id="MF_00378"/>
    </source>
</evidence>
<comment type="subunit">
    <text evidence="5">Heterooligomer composed of large and small subunits.</text>
</comment>
<dbReference type="GO" id="GO:0008855">
    <property type="term" value="F:exodeoxyribonuclease VII activity"/>
    <property type="evidence" value="ECO:0007669"/>
    <property type="project" value="UniProtKB-UniRule"/>
</dbReference>
<evidence type="ECO:0000313" key="10">
    <source>
        <dbReference type="EMBL" id="MBE9031507.1"/>
    </source>
</evidence>
<proteinExistence type="inferred from homology"/>
<dbReference type="CDD" id="cd04489">
    <property type="entry name" value="ExoVII_LU_OBF"/>
    <property type="match status" value="1"/>
</dbReference>
<dbReference type="Pfam" id="PF13742">
    <property type="entry name" value="tRNA_anti_2"/>
    <property type="match status" value="1"/>
</dbReference>
<dbReference type="HAMAP" id="MF_00378">
    <property type="entry name" value="Exonuc_7_L"/>
    <property type="match status" value="1"/>
</dbReference>
<comment type="subcellular location">
    <subcellularLocation>
        <location evidence="5 6">Cytoplasm</location>
    </subcellularLocation>
</comment>
<dbReference type="InterPro" id="IPR003753">
    <property type="entry name" value="Exonuc_VII_L"/>
</dbReference>
<dbReference type="NCBIfam" id="TIGR00237">
    <property type="entry name" value="xseA"/>
    <property type="match status" value="1"/>
</dbReference>
<dbReference type="GO" id="GO:0005737">
    <property type="term" value="C:cytoplasm"/>
    <property type="evidence" value="ECO:0007669"/>
    <property type="project" value="UniProtKB-SubCell"/>
</dbReference>
<comment type="caution">
    <text evidence="10">The sequence shown here is derived from an EMBL/GenBank/DDBJ whole genome shotgun (WGS) entry which is preliminary data.</text>
</comment>
<protein>
    <recommendedName>
        <fullName evidence="5">Exodeoxyribonuclease 7 large subunit</fullName>
        <ecNumber evidence="5">3.1.11.6</ecNumber>
    </recommendedName>
    <alternativeName>
        <fullName evidence="5">Exodeoxyribonuclease VII large subunit</fullName>
        <shortName evidence="5">Exonuclease VII large subunit</shortName>
    </alternativeName>
</protein>
<evidence type="ECO:0000259" key="9">
    <source>
        <dbReference type="Pfam" id="PF13742"/>
    </source>
</evidence>
<dbReference type="RefSeq" id="WP_264326335.1">
    <property type="nucleotide sequence ID" value="NZ_JADEXQ010000066.1"/>
</dbReference>
<accession>A0A928VS17</accession>
<comment type="catalytic activity">
    <reaction evidence="5 6">
        <text>Exonucleolytic cleavage in either 5'- to 3'- or 3'- to 5'-direction to yield nucleoside 5'-phosphates.</text>
        <dbReference type="EC" id="3.1.11.6"/>
    </reaction>
</comment>
<evidence type="ECO:0000256" key="2">
    <source>
        <dbReference type="ARBA" id="ARBA00022722"/>
    </source>
</evidence>
<evidence type="ECO:0000256" key="1">
    <source>
        <dbReference type="ARBA" id="ARBA00022490"/>
    </source>
</evidence>
<sequence length="401" mass="44498">MLDQAISVAGLTEYIQTLLEDDHHLRQIWVVGEVSSANPHRSGMFFALQDPDSQAMINCVAWKSQLAKFATLPEKGEQVILLGSVKLYPGQGRYQLTAWQCFPAGEGLQALRYRQLKQRLETEGLFDPEVKQALPVHPQTIAVVTSTNAAAWGDIQRTLLSRYPGLDVLLSPAVVQGLQAPKSIVTAIARVVRDQRAEVLLLARGGGAAEDLACFNDETVVRAIATCPIPVITGIGHERDESLCDLVADYAAHTPTAAAAKVVPDLDELYDDHRDRVLWLQTTVRQRLRQEAEVIEELQARLSRVKPDRLLVQERQRLGWLRQSLIQQMRSRLSQAQQRQQLLQEKASSLDPAAVLQRGYAVMRAEGEIVRQAVDLPVGQEVEVQLGQGKIRAVVSEVLPE</sequence>
<evidence type="ECO:0000256" key="6">
    <source>
        <dbReference type="RuleBase" id="RU004355"/>
    </source>
</evidence>
<evidence type="ECO:0000259" key="8">
    <source>
        <dbReference type="Pfam" id="PF02601"/>
    </source>
</evidence>
<dbReference type="AlphaFoldDB" id="A0A928VS17"/>
<dbReference type="EC" id="3.1.11.6" evidence="5"/>
<dbReference type="EMBL" id="JADEXQ010000066">
    <property type="protein sequence ID" value="MBE9031507.1"/>
    <property type="molecule type" value="Genomic_DNA"/>
</dbReference>
<keyword evidence="7" id="KW-0175">Coiled coil</keyword>
<comment type="similarity">
    <text evidence="5 6">Belongs to the XseA family.</text>
</comment>
<comment type="function">
    <text evidence="5">Bidirectionally degrades single-stranded DNA into large acid-insoluble oligonucleotides, which are then degraded further into small acid-soluble oligonucleotides.</text>
</comment>
<evidence type="ECO:0000256" key="3">
    <source>
        <dbReference type="ARBA" id="ARBA00022801"/>
    </source>
</evidence>
<dbReference type="PANTHER" id="PTHR30008">
    <property type="entry name" value="EXODEOXYRIBONUCLEASE 7 LARGE SUBUNIT"/>
    <property type="match status" value="1"/>
</dbReference>
<feature type="domain" description="Exonuclease VII large subunit C-terminal" evidence="8">
    <location>
        <begin position="125"/>
        <end position="345"/>
    </location>
</feature>
<keyword evidence="2 5" id="KW-0540">Nuclease</keyword>
<name>A0A928VS17_9CYAN</name>
<keyword evidence="11" id="KW-1185">Reference proteome</keyword>